<dbReference type="EMBL" id="LR796543">
    <property type="protein sequence ID" value="CAB4150219.1"/>
    <property type="molecule type" value="Genomic_DNA"/>
</dbReference>
<proteinExistence type="predicted"/>
<reference evidence="2" key="1">
    <citation type="submission" date="2020-04" db="EMBL/GenBank/DDBJ databases">
        <authorList>
            <person name="Chiriac C."/>
            <person name="Salcher M."/>
            <person name="Ghai R."/>
            <person name="Kavagutti S V."/>
        </authorList>
    </citation>
    <scope>NUCLEOTIDE SEQUENCE</scope>
</reference>
<sequence length="89" mass="9564">MGSKPKAPDMSFQVVAAQKQEAEVARQRAETDAKNQQVAMANTDKLKGLRRKQAGRGMMGVPENTYVPAGAPTPVAVQRRGRNGSLQTV</sequence>
<feature type="region of interest" description="Disordered" evidence="1">
    <location>
        <begin position="28"/>
        <end position="89"/>
    </location>
</feature>
<organism evidence="2">
    <name type="scientific">uncultured Caudovirales phage</name>
    <dbReference type="NCBI Taxonomy" id="2100421"/>
    <lineage>
        <taxon>Viruses</taxon>
        <taxon>Duplodnaviria</taxon>
        <taxon>Heunggongvirae</taxon>
        <taxon>Uroviricota</taxon>
        <taxon>Caudoviricetes</taxon>
        <taxon>Peduoviridae</taxon>
        <taxon>Maltschvirus</taxon>
        <taxon>Maltschvirus maltsch</taxon>
    </lineage>
</organism>
<gene>
    <name evidence="2" type="ORF">UFOVP571_13</name>
</gene>
<evidence type="ECO:0000256" key="1">
    <source>
        <dbReference type="SAM" id="MobiDB-lite"/>
    </source>
</evidence>
<evidence type="ECO:0000313" key="2">
    <source>
        <dbReference type="EMBL" id="CAB4150219.1"/>
    </source>
</evidence>
<accession>A0A6J5N306</accession>
<name>A0A6J5N306_9CAUD</name>
<protein>
    <submittedName>
        <fullName evidence="2">Uncharacterized protein</fullName>
    </submittedName>
</protein>